<dbReference type="InterPro" id="IPR037171">
    <property type="entry name" value="NagB/RpiA_transferase-like"/>
</dbReference>
<dbReference type="InterPro" id="IPR050313">
    <property type="entry name" value="Carb_Metab_HTH_regulators"/>
</dbReference>
<reference evidence="2 3" key="2">
    <citation type="submission" date="2007-09" db="EMBL/GenBank/DDBJ databases">
        <title>Draft genome sequence of Clostridium bolteae (ATCC BAA-613).</title>
        <authorList>
            <person name="Sudarsanam P."/>
            <person name="Ley R."/>
            <person name="Guruge J."/>
            <person name="Turnbaugh P.J."/>
            <person name="Mahowald M."/>
            <person name="Liep D."/>
            <person name="Gordon J."/>
        </authorList>
    </citation>
    <scope>NUCLEOTIDE SEQUENCE [LARGE SCALE GENOMIC DNA]</scope>
    <source>
        <strain evidence="3">ATCC BAA-613 / DSM 15670 / CCUG 46953 / JCM 12243 / WAL 16351</strain>
    </source>
</reference>
<evidence type="ECO:0000259" key="1">
    <source>
        <dbReference type="Pfam" id="PF00455"/>
    </source>
</evidence>
<gene>
    <name evidence="2" type="ORF">CLOBOL_07196</name>
</gene>
<dbReference type="PANTHER" id="PTHR30363">
    <property type="entry name" value="HTH-TYPE TRANSCRIPTIONAL REGULATOR SRLR-RELATED"/>
    <property type="match status" value="1"/>
</dbReference>
<organism evidence="2 3">
    <name type="scientific">Enterocloster bolteae (strain ATCC BAA-613 / DSM 15670 / CCUG 46953 / JCM 12243 / WAL 16351)</name>
    <name type="common">Clostridium bolteae</name>
    <dbReference type="NCBI Taxonomy" id="411902"/>
    <lineage>
        <taxon>Bacteria</taxon>
        <taxon>Bacillati</taxon>
        <taxon>Bacillota</taxon>
        <taxon>Clostridia</taxon>
        <taxon>Lachnospirales</taxon>
        <taxon>Lachnospiraceae</taxon>
        <taxon>Enterocloster</taxon>
    </lineage>
</organism>
<dbReference type="AlphaFoldDB" id="A8S5G2"/>
<evidence type="ECO:0000313" key="2">
    <source>
        <dbReference type="EMBL" id="EDP12634.1"/>
    </source>
</evidence>
<dbReference type="HOGENOM" id="CLU_1737336_0_0_9"/>
<dbReference type="SUPFAM" id="SSF100950">
    <property type="entry name" value="NagB/RpiA/CoA transferase-like"/>
    <property type="match status" value="1"/>
</dbReference>
<dbReference type="SMART" id="SM01134">
    <property type="entry name" value="DeoRC"/>
    <property type="match status" value="1"/>
</dbReference>
<dbReference type="PANTHER" id="PTHR30363:SF44">
    <property type="entry name" value="AGA OPERON TRANSCRIPTIONAL REPRESSOR-RELATED"/>
    <property type="match status" value="1"/>
</dbReference>
<proteinExistence type="predicted"/>
<dbReference type="EMBL" id="ABCC02000075">
    <property type="protein sequence ID" value="EDP12634.1"/>
    <property type="molecule type" value="Genomic_DNA"/>
</dbReference>
<dbReference type="PaxDb" id="411902-CLOBOL_07196"/>
<dbReference type="Proteomes" id="UP000005396">
    <property type="component" value="Unassembled WGS sequence"/>
</dbReference>
<accession>A8S5G2</accession>
<comment type="caution">
    <text evidence="2">The sequence shown here is derived from an EMBL/GenBank/DDBJ whole genome shotgun (WGS) entry which is preliminary data.</text>
</comment>
<evidence type="ECO:0000313" key="3">
    <source>
        <dbReference type="Proteomes" id="UP000005396"/>
    </source>
</evidence>
<dbReference type="InterPro" id="IPR014036">
    <property type="entry name" value="DeoR-like_C"/>
</dbReference>
<reference evidence="2 3" key="1">
    <citation type="submission" date="2007-08" db="EMBL/GenBank/DDBJ databases">
        <authorList>
            <person name="Fulton L."/>
            <person name="Clifton S."/>
            <person name="Fulton B."/>
            <person name="Xu J."/>
            <person name="Minx P."/>
            <person name="Pepin K.H."/>
            <person name="Johnson M."/>
            <person name="Thiruvilangam P."/>
            <person name="Bhonagiri V."/>
            <person name="Nash W.E."/>
            <person name="Mardis E.R."/>
            <person name="Wilson R.K."/>
        </authorList>
    </citation>
    <scope>NUCLEOTIDE SEQUENCE [LARGE SCALE GENOMIC DNA]</scope>
    <source>
        <strain evidence="3">ATCC BAA-613 / DSM 15670 / CCUG 46953 / JCM 12243 / WAL 16351</strain>
    </source>
</reference>
<dbReference type="eggNOG" id="COG1349">
    <property type="taxonomic scope" value="Bacteria"/>
</dbReference>
<dbReference type="RefSeq" id="WP_002565955.1">
    <property type="nucleotide sequence ID" value="NZ_DS480724.1"/>
</dbReference>
<name>A8S5G2_ENTBW</name>
<protein>
    <recommendedName>
        <fullName evidence="1">DeoR-like transcriptional repressor C-terminal sensor domain-containing protein</fullName>
    </recommendedName>
</protein>
<sequence>MAPKNMKDEVQLYRKIIARYAAAFVSENDTIFINTSSNALQILEYVECNNVTVITNNGKAIGREYCSGVNVVLTGGKLRHPKDAMVGDFTLRNLQHVYAKKAFVGCSGISAELGMTTEIFNDTDEKAFDDALNAIREKGIQVYQVHKSDF</sequence>
<dbReference type="Pfam" id="PF00455">
    <property type="entry name" value="DeoRC"/>
    <property type="match status" value="1"/>
</dbReference>
<feature type="domain" description="DeoR-like transcriptional repressor C-terminal sensor" evidence="1">
    <location>
        <begin position="15"/>
        <end position="122"/>
    </location>
</feature>